<dbReference type="PROSITE" id="PS01159">
    <property type="entry name" value="WW_DOMAIN_1"/>
    <property type="match status" value="1"/>
</dbReference>
<comment type="catalytic activity">
    <reaction evidence="3">
        <text>a 5'-end (N(2),N(7)-dimethyl 5'-triphosphoguanosine)-ribonucleoside in snoRNA + S-adenosyl-L-methionine = a 5'-end (N(2),N(2),N(7)-trimethyl 5'-triphosphoguanosine)-ribonucleoside in snoRNA + S-adenosyl-L-homocysteine + H(+)</text>
        <dbReference type="Rhea" id="RHEA:78507"/>
        <dbReference type="Rhea" id="RHEA-COMP:19088"/>
        <dbReference type="Rhea" id="RHEA-COMP:19090"/>
        <dbReference type="ChEBI" id="CHEBI:15378"/>
        <dbReference type="ChEBI" id="CHEBI:57856"/>
        <dbReference type="ChEBI" id="CHEBI:59789"/>
        <dbReference type="ChEBI" id="CHEBI:167623"/>
        <dbReference type="ChEBI" id="CHEBI:172880"/>
    </reaction>
    <physiologicalReaction direction="left-to-right" evidence="3">
        <dbReference type="Rhea" id="RHEA:78508"/>
    </physiologicalReaction>
</comment>
<evidence type="ECO:0000313" key="10">
    <source>
        <dbReference type="Proteomes" id="UP000036987"/>
    </source>
</evidence>
<dbReference type="PROSITE" id="PS50020">
    <property type="entry name" value="WW_DOMAIN_2"/>
    <property type="match status" value="1"/>
</dbReference>
<dbReference type="SUPFAM" id="SSF53335">
    <property type="entry name" value="S-adenosyl-L-methionine-dependent methyltransferases"/>
    <property type="match status" value="1"/>
</dbReference>
<dbReference type="PANTHER" id="PTHR14741">
    <property type="entry name" value="S-ADENOSYLMETHIONINE-DEPENDENT METHYLTRANSFERASE RELATED"/>
    <property type="match status" value="1"/>
</dbReference>
<dbReference type="GO" id="GO:0036261">
    <property type="term" value="P:7-methylguanosine cap hypermethylation"/>
    <property type="evidence" value="ECO:0000318"/>
    <property type="project" value="GO_Central"/>
</dbReference>
<evidence type="ECO:0000256" key="3">
    <source>
        <dbReference type="ARBA" id="ARBA00047418"/>
    </source>
</evidence>
<evidence type="ECO:0000313" key="9">
    <source>
        <dbReference type="EMBL" id="KMZ68671.1"/>
    </source>
</evidence>
<dbReference type="CDD" id="cd02440">
    <property type="entry name" value="AdoMet_MTases"/>
    <property type="match status" value="1"/>
</dbReference>
<dbReference type="Gene3D" id="3.40.50.150">
    <property type="entry name" value="Vaccinia Virus protein VP39"/>
    <property type="match status" value="1"/>
</dbReference>
<protein>
    <recommendedName>
        <fullName evidence="1">Trimethylguanosine synthase</fullName>
    </recommendedName>
    <alternativeName>
        <fullName evidence="7">Cap-specific guanine-N(2) methyltransferase</fullName>
    </alternativeName>
</protein>
<name>A0A0K9PIA8_ZOSMR</name>
<comment type="similarity">
    <text evidence="2">Belongs to the methyltransferase superfamily. Trimethylguanosine synthase family.</text>
</comment>
<keyword evidence="10" id="KW-1185">Reference proteome</keyword>
<dbReference type="GO" id="GO:0005634">
    <property type="term" value="C:nucleus"/>
    <property type="evidence" value="ECO:0000318"/>
    <property type="project" value="GO_Central"/>
</dbReference>
<organism evidence="9 10">
    <name type="scientific">Zostera marina</name>
    <name type="common">Eelgrass</name>
    <dbReference type="NCBI Taxonomy" id="29655"/>
    <lineage>
        <taxon>Eukaryota</taxon>
        <taxon>Viridiplantae</taxon>
        <taxon>Streptophyta</taxon>
        <taxon>Embryophyta</taxon>
        <taxon>Tracheophyta</taxon>
        <taxon>Spermatophyta</taxon>
        <taxon>Magnoliopsida</taxon>
        <taxon>Liliopsida</taxon>
        <taxon>Zosteraceae</taxon>
        <taxon>Zostera</taxon>
    </lineage>
</organism>
<dbReference type="Pfam" id="PF09445">
    <property type="entry name" value="Methyltransf_15"/>
    <property type="match status" value="1"/>
</dbReference>
<dbReference type="STRING" id="29655.A0A0K9PIA8"/>
<dbReference type="InterPro" id="IPR029063">
    <property type="entry name" value="SAM-dependent_MTases_sf"/>
</dbReference>
<evidence type="ECO:0000259" key="8">
    <source>
        <dbReference type="PROSITE" id="PS50020"/>
    </source>
</evidence>
<evidence type="ECO:0000256" key="1">
    <source>
        <dbReference type="ARBA" id="ARBA00018517"/>
    </source>
</evidence>
<dbReference type="CDD" id="cd00201">
    <property type="entry name" value="WW"/>
    <property type="match status" value="1"/>
</dbReference>
<dbReference type="InterPro" id="IPR001202">
    <property type="entry name" value="WW_dom"/>
</dbReference>
<evidence type="ECO:0000256" key="2">
    <source>
        <dbReference type="ARBA" id="ARBA00025783"/>
    </source>
</evidence>
<gene>
    <name evidence="9" type="ORF">ZOSMA_231G00160</name>
</gene>
<reference evidence="10" key="1">
    <citation type="journal article" date="2016" name="Nature">
        <title>The genome of the seagrass Zostera marina reveals angiosperm adaptation to the sea.</title>
        <authorList>
            <person name="Olsen J.L."/>
            <person name="Rouze P."/>
            <person name="Verhelst B."/>
            <person name="Lin Y.-C."/>
            <person name="Bayer T."/>
            <person name="Collen J."/>
            <person name="Dattolo E."/>
            <person name="De Paoli E."/>
            <person name="Dittami S."/>
            <person name="Maumus F."/>
            <person name="Michel G."/>
            <person name="Kersting A."/>
            <person name="Lauritano C."/>
            <person name="Lohaus R."/>
            <person name="Toepel M."/>
            <person name="Tonon T."/>
            <person name="Vanneste K."/>
            <person name="Amirebrahimi M."/>
            <person name="Brakel J."/>
            <person name="Bostroem C."/>
            <person name="Chovatia M."/>
            <person name="Grimwood J."/>
            <person name="Jenkins J.W."/>
            <person name="Jueterbock A."/>
            <person name="Mraz A."/>
            <person name="Stam W.T."/>
            <person name="Tice H."/>
            <person name="Bornberg-Bauer E."/>
            <person name="Green P.J."/>
            <person name="Pearson G.A."/>
            <person name="Procaccini G."/>
            <person name="Duarte C.M."/>
            <person name="Schmutz J."/>
            <person name="Reusch T.B.H."/>
            <person name="Van de Peer Y."/>
        </authorList>
    </citation>
    <scope>NUCLEOTIDE SEQUENCE [LARGE SCALE GENOMIC DNA]</scope>
    <source>
        <strain evidence="10">cv. Finnish</strain>
    </source>
</reference>
<dbReference type="PANTHER" id="PTHR14741:SF32">
    <property type="entry name" value="TRIMETHYLGUANOSINE SYNTHASE"/>
    <property type="match status" value="1"/>
</dbReference>
<dbReference type="GO" id="GO:0071164">
    <property type="term" value="F:RNA cap trimethylguanosine synthase activity"/>
    <property type="evidence" value="ECO:0000318"/>
    <property type="project" value="GO_Central"/>
</dbReference>
<evidence type="ECO:0000256" key="7">
    <source>
        <dbReference type="ARBA" id="ARBA00049790"/>
    </source>
</evidence>
<evidence type="ECO:0000256" key="4">
    <source>
        <dbReference type="ARBA" id="ARBA00048740"/>
    </source>
</evidence>
<feature type="domain" description="WW" evidence="8">
    <location>
        <begin position="204"/>
        <end position="238"/>
    </location>
</feature>
<dbReference type="OrthoDB" id="194443at2759"/>
<dbReference type="Proteomes" id="UP000036987">
    <property type="component" value="Unassembled WGS sequence"/>
</dbReference>
<evidence type="ECO:0000256" key="6">
    <source>
        <dbReference type="ARBA" id="ARBA00049075"/>
    </source>
</evidence>
<dbReference type="InterPro" id="IPR019012">
    <property type="entry name" value="RNA_cap_Gua-N2-MeTrfase"/>
</dbReference>
<sequence length="680" mass="76440">MGLPLSFKSSKKFTNAYTRQKKALKMTSLSSRKDPKCSESCTGRFSRKSSLQPLCIVSDSTSQAEVEKFVTSTNVQHEDDIVYHDYDAKEIFEQPNFDIQLPTDTVFNQNLKENVSGVTSDTVNLDHEYCSEMSIDNSCKKKLSDLKLENDTHLETSSEISGFTIDSKIDAVDTETAETYCMDSLESLQHTMQADDFINSSKCSDTLGNWTVVWDAFYMTNYYYNNITQESTWHPPLGFEHIADISNTDEILSYPFNSNFDLGSACDIIEDKSKSKTQVADIFAKSCGQNVGKSLNLFCHEKMSTSSISDVTNVPESRENLVDILCSHVKNLGDDFTMDPCHSLDFSDSQEYHERLESIHDNLGFEKTQSCFSPDFKDHENSVCLETDESRNISFSSLCNNLSGTCNGSVPDEELECLMSQKTVTSSKNAVDVCCNLSPLNNEEKLAQVISNQRKSFRKKNCALPEEMEGFSPDIVKYWFQRHSLFSKFDCGIKMDEEGWFSVTPEQIAKHHASRCGKGTVIDCFACVGGNAIQFALKNNYVIAIDIDPLKIEYARHNATIYGVQNHIDFIEGDFLHLAANLKGDVIFMSPPWGGPDYLKAPLFDIKTMLKPLNGEFLLRIAKSIASKVIMFLPRNADINQLAELAQSIDPSWELEVEKNFLNGKLKAITAYFTNPSNIL</sequence>
<dbReference type="SUPFAM" id="SSF51045">
    <property type="entry name" value="WW domain"/>
    <property type="match status" value="1"/>
</dbReference>
<comment type="catalytic activity">
    <reaction evidence="5">
        <text>a 5'-end (N(2),N(7)-dimethyl 5'-triphosphoguanosine)-ribonucleoside in snRNA + S-adenosyl-L-methionine = a 5'-end (N(2),N(2),N(7)-trimethyl 5'-triphosphoguanosine)-ribonucleoside in snRNA + S-adenosyl-L-homocysteine + H(+)</text>
        <dbReference type="Rhea" id="RHEA:78479"/>
        <dbReference type="Rhea" id="RHEA-COMP:19087"/>
        <dbReference type="Rhea" id="RHEA-COMP:19089"/>
        <dbReference type="ChEBI" id="CHEBI:15378"/>
        <dbReference type="ChEBI" id="CHEBI:57856"/>
        <dbReference type="ChEBI" id="CHEBI:59789"/>
        <dbReference type="ChEBI" id="CHEBI:167623"/>
        <dbReference type="ChEBI" id="CHEBI:172880"/>
    </reaction>
    <physiologicalReaction direction="left-to-right" evidence="5">
        <dbReference type="Rhea" id="RHEA:78480"/>
    </physiologicalReaction>
</comment>
<comment type="catalytic activity">
    <reaction evidence="4">
        <text>a 5'-end (N(7)-methyl 5'-triphosphoguanosine)-ribonucleoside in snoRNA + S-adenosyl-L-methionine = a 5'-end (N(2),N(7)-dimethyl 5'-triphosphoguanosine)-ribonucleoside in snoRNA + S-adenosyl-L-homocysteine + H(+)</text>
        <dbReference type="Rhea" id="RHEA:78475"/>
        <dbReference type="Rhea" id="RHEA-COMP:19086"/>
        <dbReference type="Rhea" id="RHEA-COMP:19088"/>
        <dbReference type="ChEBI" id="CHEBI:15378"/>
        <dbReference type="ChEBI" id="CHEBI:57856"/>
        <dbReference type="ChEBI" id="CHEBI:59789"/>
        <dbReference type="ChEBI" id="CHEBI:156461"/>
        <dbReference type="ChEBI" id="CHEBI:172880"/>
    </reaction>
    <physiologicalReaction direction="left-to-right" evidence="4">
        <dbReference type="Rhea" id="RHEA:78476"/>
    </physiologicalReaction>
</comment>
<evidence type="ECO:0000256" key="5">
    <source>
        <dbReference type="ARBA" id="ARBA00048763"/>
    </source>
</evidence>
<comment type="caution">
    <text evidence="9">The sequence shown here is derived from an EMBL/GenBank/DDBJ whole genome shotgun (WGS) entry which is preliminary data.</text>
</comment>
<dbReference type="FunFam" id="3.40.50.150:FF:000305">
    <property type="entry name" value="S-adenosyl-L-methionine-dependent methyltransferase superfamily protein"/>
    <property type="match status" value="1"/>
</dbReference>
<comment type="catalytic activity">
    <reaction evidence="6">
        <text>a 5'-end (N(7)-methyl 5'-triphosphoguanosine)-ribonucleoside in snRNA + S-adenosyl-L-methionine = a 5'-end (N(2),N(7)-dimethyl 5'-triphosphoguanosine)-ribonucleoside in snRNA + S-adenosyl-L-homocysteine + H(+)</text>
        <dbReference type="Rhea" id="RHEA:78471"/>
        <dbReference type="Rhea" id="RHEA-COMP:19085"/>
        <dbReference type="Rhea" id="RHEA-COMP:19087"/>
        <dbReference type="ChEBI" id="CHEBI:15378"/>
        <dbReference type="ChEBI" id="CHEBI:57856"/>
        <dbReference type="ChEBI" id="CHEBI:59789"/>
        <dbReference type="ChEBI" id="CHEBI:156461"/>
        <dbReference type="ChEBI" id="CHEBI:172880"/>
    </reaction>
    <physiologicalReaction direction="left-to-right" evidence="6">
        <dbReference type="Rhea" id="RHEA:78472"/>
    </physiologicalReaction>
</comment>
<accession>A0A0K9PIA8</accession>
<dbReference type="InterPro" id="IPR036020">
    <property type="entry name" value="WW_dom_sf"/>
</dbReference>
<proteinExistence type="inferred from homology"/>
<dbReference type="AlphaFoldDB" id="A0A0K9PIA8"/>
<dbReference type="Gene3D" id="2.20.70.10">
    <property type="match status" value="1"/>
</dbReference>
<dbReference type="EMBL" id="LFYR01000817">
    <property type="protein sequence ID" value="KMZ68671.1"/>
    <property type="molecule type" value="Genomic_DNA"/>
</dbReference>